<accession>A0AA97CYQ5</accession>
<proteinExistence type="predicted"/>
<protein>
    <submittedName>
        <fullName evidence="2">Uncharacterized protein</fullName>
    </submittedName>
</protein>
<dbReference type="RefSeq" id="WP_420039794.1">
    <property type="nucleotide sequence ID" value="NZ_CP128986.1"/>
</dbReference>
<reference evidence="2" key="1">
    <citation type="submission" date="2023-06" db="EMBL/GenBank/DDBJ databases">
        <title>Gordonia sp. nov. and Pseudochrobactrum sp. nov., two species isolated from the burying beetle Nicrophorus vespilloides.</title>
        <authorList>
            <person name="Poehlein A."/>
            <person name="Guzman J."/>
            <person name="Daniel R."/>
            <person name="Vilcinskas A."/>
        </authorList>
    </citation>
    <scope>NUCLEOTIDE SEQUENCE</scope>
    <source>
        <strain evidence="2">MP11Mi</strain>
    </source>
</reference>
<gene>
    <name evidence="2" type="ORF">MP11Mi_31390</name>
</gene>
<evidence type="ECO:0000256" key="1">
    <source>
        <dbReference type="SAM" id="Phobius"/>
    </source>
</evidence>
<keyword evidence="1" id="KW-1133">Transmembrane helix</keyword>
<keyword evidence="1" id="KW-0812">Transmembrane</keyword>
<name>A0AA97CYQ5_9ACTN</name>
<dbReference type="EMBL" id="CP128986">
    <property type="protein sequence ID" value="WOC14027.1"/>
    <property type="molecule type" value="Genomic_DNA"/>
</dbReference>
<dbReference type="AlphaFoldDB" id="A0AA97CYQ5"/>
<feature type="transmembrane region" description="Helical" evidence="1">
    <location>
        <begin position="12"/>
        <end position="34"/>
    </location>
</feature>
<evidence type="ECO:0000313" key="2">
    <source>
        <dbReference type="EMBL" id="WOC14027.1"/>
    </source>
</evidence>
<sequence>MTVAAASTTHRLRVMIGLILVVAMFVTLVGSYAFPQLPPGRNSSTRLIGYDCLSCWLQERSAAAGGPSTIE</sequence>
<organism evidence="2">
    <name type="scientific">Gordonia sp. MP11Mi</name>
    <dbReference type="NCBI Taxonomy" id="3022769"/>
    <lineage>
        <taxon>Bacteria</taxon>
        <taxon>Bacillati</taxon>
        <taxon>Actinomycetota</taxon>
        <taxon>Actinomycetes</taxon>
        <taxon>Mycobacteriales</taxon>
        <taxon>Gordoniaceae</taxon>
        <taxon>Gordonia</taxon>
    </lineage>
</organism>
<keyword evidence="1" id="KW-0472">Membrane</keyword>